<dbReference type="AlphaFoldDB" id="A0A6V7WB42"/>
<comment type="caution">
    <text evidence="1">The sequence shown here is derived from an EMBL/GenBank/DDBJ whole genome shotgun (WGS) entry which is preliminary data.</text>
</comment>
<dbReference type="Proteomes" id="UP000580250">
    <property type="component" value="Unassembled WGS sequence"/>
</dbReference>
<sequence>MLLSKSKSVALGDRSFTDYGKMKNRDFTMENDKHRHFKSASLSIIPESGYKDRFLQTSIGASSSHNLKIKSVLMTNGEQLKLFNKLYKNSDPFLHEN</sequence>
<dbReference type="EMBL" id="CAJEWN010000501">
    <property type="protein sequence ID" value="CAD2184413.1"/>
    <property type="molecule type" value="Genomic_DNA"/>
</dbReference>
<name>A0A6V7WB42_MELEN</name>
<evidence type="ECO:0000313" key="2">
    <source>
        <dbReference type="Proteomes" id="UP000580250"/>
    </source>
</evidence>
<reference evidence="1 2" key="1">
    <citation type="submission" date="2020-08" db="EMBL/GenBank/DDBJ databases">
        <authorList>
            <person name="Koutsovoulos G."/>
            <person name="Danchin GJ E."/>
        </authorList>
    </citation>
    <scope>NUCLEOTIDE SEQUENCE [LARGE SCALE GENOMIC DNA]</scope>
</reference>
<protein>
    <submittedName>
        <fullName evidence="1">Uncharacterized protein</fullName>
    </submittedName>
</protein>
<gene>
    <name evidence="1" type="ORF">MENT_LOCUS36762</name>
</gene>
<organism evidence="1 2">
    <name type="scientific">Meloidogyne enterolobii</name>
    <name type="common">Root-knot nematode worm</name>
    <name type="synonym">Meloidogyne mayaguensis</name>
    <dbReference type="NCBI Taxonomy" id="390850"/>
    <lineage>
        <taxon>Eukaryota</taxon>
        <taxon>Metazoa</taxon>
        <taxon>Ecdysozoa</taxon>
        <taxon>Nematoda</taxon>
        <taxon>Chromadorea</taxon>
        <taxon>Rhabditida</taxon>
        <taxon>Tylenchina</taxon>
        <taxon>Tylenchomorpha</taxon>
        <taxon>Tylenchoidea</taxon>
        <taxon>Meloidogynidae</taxon>
        <taxon>Meloidogyninae</taxon>
        <taxon>Meloidogyne</taxon>
    </lineage>
</organism>
<proteinExistence type="predicted"/>
<evidence type="ECO:0000313" key="1">
    <source>
        <dbReference type="EMBL" id="CAD2184413.1"/>
    </source>
</evidence>
<accession>A0A6V7WB42</accession>